<dbReference type="Proteomes" id="UP000697995">
    <property type="component" value="Unassembled WGS sequence"/>
</dbReference>
<organism evidence="3 4">
    <name type="scientific">Paracraurococcus ruber</name>
    <dbReference type="NCBI Taxonomy" id="77675"/>
    <lineage>
        <taxon>Bacteria</taxon>
        <taxon>Pseudomonadati</taxon>
        <taxon>Pseudomonadota</taxon>
        <taxon>Alphaproteobacteria</taxon>
        <taxon>Acetobacterales</taxon>
        <taxon>Roseomonadaceae</taxon>
        <taxon>Paracraurococcus</taxon>
    </lineage>
</organism>
<gene>
    <name evidence="3" type="ORF">CKO45_01460</name>
</gene>
<dbReference type="CDD" id="cd20753">
    <property type="entry name" value="cyt_P460_Mc-like"/>
    <property type="match status" value="1"/>
</dbReference>
<evidence type="ECO:0000313" key="3">
    <source>
        <dbReference type="EMBL" id="MBK1656892.1"/>
    </source>
</evidence>
<proteinExistence type="predicted"/>
<dbReference type="InterPro" id="IPR038142">
    <property type="entry name" value="Cytochrome_P460_sp"/>
</dbReference>
<keyword evidence="1" id="KW-0732">Signal</keyword>
<name>A0ABS1CR24_9PROT</name>
<dbReference type="Pfam" id="PF16694">
    <property type="entry name" value="Cytochrome_P460"/>
    <property type="match status" value="1"/>
</dbReference>
<dbReference type="RefSeq" id="WP_133218368.1">
    <property type="nucleotide sequence ID" value="NZ_NRSG01000005.1"/>
</dbReference>
<accession>A0ABS1CR24</accession>
<dbReference type="Gene3D" id="3.50.70.20">
    <property type="entry name" value="Cytochrome P460"/>
    <property type="match status" value="1"/>
</dbReference>
<protein>
    <submittedName>
        <fullName evidence="3">Cytochrome P460</fullName>
    </submittedName>
</protein>
<comment type="caution">
    <text evidence="3">The sequence shown here is derived from an EMBL/GenBank/DDBJ whole genome shotgun (WGS) entry which is preliminary data.</text>
</comment>
<evidence type="ECO:0000256" key="1">
    <source>
        <dbReference type="SAM" id="SignalP"/>
    </source>
</evidence>
<sequence>MAWTSSRGLAIAAATCVTVALMPPMAGGADDDASAVFGVTLPAGYRSWHLISVAHEAGGLDDLRAILGNDIAARAFREGTKPFPDGAIIARLAWRHVPSAENNAAFGQAQSFVAGPATNVQFSVKDSTKYAGTGGWGFGQFEGGRPNRDEALLNTCFPCHSRAPAQADFVFTRYAP</sequence>
<evidence type="ECO:0000313" key="4">
    <source>
        <dbReference type="Proteomes" id="UP000697995"/>
    </source>
</evidence>
<feature type="signal peptide" evidence="1">
    <location>
        <begin position="1"/>
        <end position="28"/>
    </location>
</feature>
<reference evidence="3 4" key="1">
    <citation type="journal article" date="2020" name="Microorganisms">
        <title>Osmotic Adaptation and Compatible Solute Biosynthesis of Phototrophic Bacteria as Revealed from Genome Analyses.</title>
        <authorList>
            <person name="Imhoff J.F."/>
            <person name="Rahn T."/>
            <person name="Kunzel S."/>
            <person name="Keller A."/>
            <person name="Neulinger S.C."/>
        </authorList>
    </citation>
    <scope>NUCLEOTIDE SEQUENCE [LARGE SCALE GENOMIC DNA]</scope>
    <source>
        <strain evidence="3 4">DSM 15382</strain>
    </source>
</reference>
<keyword evidence="4" id="KW-1185">Reference proteome</keyword>
<dbReference type="EMBL" id="NRSG01000005">
    <property type="protein sequence ID" value="MBK1656892.1"/>
    <property type="molecule type" value="Genomic_DNA"/>
</dbReference>
<feature type="domain" description="Cytochrome P460" evidence="2">
    <location>
        <begin position="42"/>
        <end position="172"/>
    </location>
</feature>
<feature type="chain" id="PRO_5047407568" evidence="1">
    <location>
        <begin position="29"/>
        <end position="176"/>
    </location>
</feature>
<dbReference type="InterPro" id="IPR032033">
    <property type="entry name" value="Cytochrome_P460"/>
</dbReference>
<evidence type="ECO:0000259" key="2">
    <source>
        <dbReference type="Pfam" id="PF16694"/>
    </source>
</evidence>